<feature type="chain" id="PRO_5037345625" description="Receptor expression-enhancing protein" evidence="7">
    <location>
        <begin position="23"/>
        <end position="155"/>
    </location>
</feature>
<feature type="transmembrane region" description="Helical" evidence="6">
    <location>
        <begin position="104"/>
        <end position="124"/>
    </location>
</feature>
<keyword evidence="8" id="KW-1185">Reference proteome</keyword>
<dbReference type="PANTHER" id="PTHR12300">
    <property type="entry name" value="HVA22-LIKE PROTEINS"/>
    <property type="match status" value="1"/>
</dbReference>
<dbReference type="AlphaFoldDB" id="A0A915C3H5"/>
<evidence type="ECO:0000313" key="9">
    <source>
        <dbReference type="WBParaSite" id="PgR080_g040_t02"/>
    </source>
</evidence>
<reference evidence="9" key="1">
    <citation type="submission" date="2022-11" db="UniProtKB">
        <authorList>
            <consortium name="WormBaseParasite"/>
        </authorList>
    </citation>
    <scope>IDENTIFICATION</scope>
</reference>
<evidence type="ECO:0000256" key="2">
    <source>
        <dbReference type="ARBA" id="ARBA00008573"/>
    </source>
</evidence>
<sequence>MNCWKNLCHKILLLAFEMFALSWRFKATTGDLCLQVAYFICAITALYLMSGTGAGLVCNMIGCIYPIAVALIVIRQKDSKVALSWLPFWVEYGSLLIVDSYADLILEVFPIYWLVKAIILLYLLMPQTKGARKIHKKISVPAFLVIREAIANKTQ</sequence>
<evidence type="ECO:0000256" key="1">
    <source>
        <dbReference type="ARBA" id="ARBA00004141"/>
    </source>
</evidence>
<comment type="similarity">
    <text evidence="2 6">Belongs to the DP1 family.</text>
</comment>
<keyword evidence="5 6" id="KW-0472">Membrane</keyword>
<evidence type="ECO:0000256" key="6">
    <source>
        <dbReference type="RuleBase" id="RU362006"/>
    </source>
</evidence>
<evidence type="ECO:0000256" key="5">
    <source>
        <dbReference type="ARBA" id="ARBA00023136"/>
    </source>
</evidence>
<organism evidence="8 9">
    <name type="scientific">Parascaris univalens</name>
    <name type="common">Nematode worm</name>
    <dbReference type="NCBI Taxonomy" id="6257"/>
    <lineage>
        <taxon>Eukaryota</taxon>
        <taxon>Metazoa</taxon>
        <taxon>Ecdysozoa</taxon>
        <taxon>Nematoda</taxon>
        <taxon>Chromadorea</taxon>
        <taxon>Rhabditida</taxon>
        <taxon>Spirurina</taxon>
        <taxon>Ascaridomorpha</taxon>
        <taxon>Ascaridoidea</taxon>
        <taxon>Ascarididae</taxon>
        <taxon>Parascaris</taxon>
    </lineage>
</organism>
<dbReference type="WBParaSite" id="PgR080_g040_t02">
    <property type="protein sequence ID" value="PgR080_g040_t02"/>
    <property type="gene ID" value="PgR080_g040"/>
</dbReference>
<evidence type="ECO:0000313" key="8">
    <source>
        <dbReference type="Proteomes" id="UP000887569"/>
    </source>
</evidence>
<accession>A0A915C3H5</accession>
<feature type="transmembrane region" description="Helical" evidence="6">
    <location>
        <begin position="54"/>
        <end position="74"/>
    </location>
</feature>
<proteinExistence type="inferred from homology"/>
<evidence type="ECO:0000256" key="7">
    <source>
        <dbReference type="SAM" id="SignalP"/>
    </source>
</evidence>
<keyword evidence="7" id="KW-0732">Signal</keyword>
<comment type="subcellular location">
    <subcellularLocation>
        <location evidence="1 6">Membrane</location>
        <topology evidence="1 6">Multi-pass membrane protein</topology>
    </subcellularLocation>
</comment>
<feature type="transmembrane region" description="Helical" evidence="6">
    <location>
        <begin position="81"/>
        <end position="98"/>
    </location>
</feature>
<dbReference type="InterPro" id="IPR004345">
    <property type="entry name" value="TB2_DP1_HVA22"/>
</dbReference>
<dbReference type="Pfam" id="PF03134">
    <property type="entry name" value="TB2_DP1_HVA22"/>
    <property type="match status" value="1"/>
</dbReference>
<keyword evidence="4 6" id="KW-1133">Transmembrane helix</keyword>
<comment type="caution">
    <text evidence="6">Lacks conserved residue(s) required for the propagation of feature annotation.</text>
</comment>
<keyword evidence="3 6" id="KW-0812">Transmembrane</keyword>
<feature type="transmembrane region" description="Helical" evidence="6">
    <location>
        <begin position="32"/>
        <end position="48"/>
    </location>
</feature>
<name>A0A915C3H5_PARUN</name>
<dbReference type="Proteomes" id="UP000887569">
    <property type="component" value="Unplaced"/>
</dbReference>
<evidence type="ECO:0000256" key="3">
    <source>
        <dbReference type="ARBA" id="ARBA00022692"/>
    </source>
</evidence>
<feature type="signal peptide" evidence="7">
    <location>
        <begin position="1"/>
        <end position="22"/>
    </location>
</feature>
<protein>
    <recommendedName>
        <fullName evidence="6">Receptor expression-enhancing protein</fullName>
    </recommendedName>
</protein>
<evidence type="ECO:0000256" key="4">
    <source>
        <dbReference type="ARBA" id="ARBA00022989"/>
    </source>
</evidence>
<dbReference type="PANTHER" id="PTHR12300:SF161">
    <property type="entry name" value="RECEPTOR EXPRESSION-ENHANCING PROTEIN"/>
    <property type="match status" value="1"/>
</dbReference>
<dbReference type="GO" id="GO:0016020">
    <property type="term" value="C:membrane"/>
    <property type="evidence" value="ECO:0007669"/>
    <property type="project" value="UniProtKB-SubCell"/>
</dbReference>